<protein>
    <submittedName>
        <fullName evidence="2">Protein AlgM</fullName>
    </submittedName>
</protein>
<dbReference type="PANTHER" id="PTHR35867:SF1">
    <property type="entry name" value="PROTEIN RSEC"/>
    <property type="match status" value="1"/>
</dbReference>
<reference evidence="2 3" key="1">
    <citation type="submission" date="2012-09" db="EMBL/GenBank/DDBJ databases">
        <title>Genome Sequence of alkane-degrading Bacterium Alcanivorax sp. 521-1.</title>
        <authorList>
            <person name="Lai Q."/>
            <person name="Shao Z."/>
        </authorList>
    </citation>
    <scope>NUCLEOTIDE SEQUENCE [LARGE SCALE GENOMIC DNA]</scope>
    <source>
        <strain evidence="2 3">521-1</strain>
    </source>
</reference>
<proteinExistence type="predicted"/>
<keyword evidence="3" id="KW-1185">Reference proteome</keyword>
<feature type="transmembrane region" description="Helical" evidence="1">
    <location>
        <begin position="105"/>
        <end position="123"/>
    </location>
</feature>
<sequence length="159" mass="16993">MIEERGRVVAREPGAIWVETVRAGACASCQARQGCGHGLINRQAGGQRARLRVPTDQTFNDDDAVLIGVPENAVLHGALWVYGLPLALLFAGALLGQALTPRLGGVDGAALLGVAGLALGFMINRWHGRRVARGGRYQPVVLRRLDDPCETIVRVAPQR</sequence>
<organism evidence="2 3">
    <name type="scientific">Alloalcanivorax profundimaris</name>
    <dbReference type="NCBI Taxonomy" id="2735259"/>
    <lineage>
        <taxon>Bacteria</taxon>
        <taxon>Pseudomonadati</taxon>
        <taxon>Pseudomonadota</taxon>
        <taxon>Gammaproteobacteria</taxon>
        <taxon>Oceanospirillales</taxon>
        <taxon>Alcanivoracaceae</taxon>
        <taxon>Alloalcanivorax</taxon>
    </lineage>
</organism>
<name>A0ABS0AQ92_9GAMM</name>
<dbReference type="PIRSF" id="PIRSF004923">
    <property type="entry name" value="RseC"/>
    <property type="match status" value="1"/>
</dbReference>
<comment type="caution">
    <text evidence="2">The sequence shown here is derived from an EMBL/GenBank/DDBJ whole genome shotgun (WGS) entry which is preliminary data.</text>
</comment>
<keyword evidence="1" id="KW-0472">Membrane</keyword>
<dbReference type="EMBL" id="ARXX01000019">
    <property type="protein sequence ID" value="MBF5056279.1"/>
    <property type="molecule type" value="Genomic_DNA"/>
</dbReference>
<evidence type="ECO:0000256" key="1">
    <source>
        <dbReference type="SAM" id="Phobius"/>
    </source>
</evidence>
<dbReference type="InterPro" id="IPR007359">
    <property type="entry name" value="SigmaE_reg_RseC_MucC"/>
</dbReference>
<evidence type="ECO:0000313" key="2">
    <source>
        <dbReference type="EMBL" id="MBF5056279.1"/>
    </source>
</evidence>
<accession>A0ABS0AQ92</accession>
<dbReference type="Proteomes" id="UP000662703">
    <property type="component" value="Unassembled WGS sequence"/>
</dbReference>
<evidence type="ECO:0000313" key="3">
    <source>
        <dbReference type="Proteomes" id="UP000662703"/>
    </source>
</evidence>
<feature type="transmembrane region" description="Helical" evidence="1">
    <location>
        <begin position="79"/>
        <end position="99"/>
    </location>
</feature>
<dbReference type="Pfam" id="PF04246">
    <property type="entry name" value="RseC_MucC"/>
    <property type="match status" value="1"/>
</dbReference>
<keyword evidence="1" id="KW-1133">Transmembrane helix</keyword>
<gene>
    <name evidence="2" type="ORF">Y5W_01573</name>
</gene>
<dbReference type="InterPro" id="IPR026268">
    <property type="entry name" value="RseC"/>
</dbReference>
<dbReference type="RefSeq" id="WP_194298461.1">
    <property type="nucleotide sequence ID" value="NZ_ARXX01000019.1"/>
</dbReference>
<dbReference type="PANTHER" id="PTHR35867">
    <property type="entry name" value="PROTEIN RSEC"/>
    <property type="match status" value="1"/>
</dbReference>
<keyword evidence="1" id="KW-0812">Transmembrane</keyword>